<comment type="caution">
    <text evidence="3">The sequence shown here is derived from an EMBL/GenBank/DDBJ whole genome shotgun (WGS) entry which is preliminary data.</text>
</comment>
<accession>A0ABV6I0J6</accession>
<dbReference type="PANTHER" id="PTHR36698:SF2">
    <property type="entry name" value="MCE_MLAD DOMAIN-CONTAINING PROTEIN"/>
    <property type="match status" value="1"/>
</dbReference>
<feature type="transmembrane region" description="Helical" evidence="1">
    <location>
        <begin position="7"/>
        <end position="29"/>
    </location>
</feature>
<organism evidence="3 4">
    <name type="scientific">Paracoccus niistensis</name>
    <dbReference type="NCBI Taxonomy" id="632935"/>
    <lineage>
        <taxon>Bacteria</taxon>
        <taxon>Pseudomonadati</taxon>
        <taxon>Pseudomonadota</taxon>
        <taxon>Alphaproteobacteria</taxon>
        <taxon>Rhodobacterales</taxon>
        <taxon>Paracoccaceae</taxon>
        <taxon>Paracoccus</taxon>
    </lineage>
</organism>
<dbReference type="EMBL" id="JBHLWE010000005">
    <property type="protein sequence ID" value="MFC0339479.1"/>
    <property type="molecule type" value="Genomic_DNA"/>
</dbReference>
<feature type="domain" description="Mce/MlaD" evidence="2">
    <location>
        <begin position="40"/>
        <end position="115"/>
    </location>
</feature>
<sequence length="571" mass="59354">METRANFVLIGAFTLLGILGSLGFFVWLASVQIDRRYDVYGILFDDVTGLDQSGDVLFNGIPVGRVIGLQIYAPDPGRVLATVEVDATTPIRQNTVAQLTFQGVTGVAYIALSGGRGEAPPLIAPDSELPIIPSRRSTVQALAEEAPALLARASELIEQLQALISEENRAHVAGILRNLETSSAQLDQALRDVSGLTGTLVRASDQIAGFTERLDGIGTSVTATLANMDSTLAAVTGAFDEARRTLDAAGPVIRQAGTAFESAATLMRDRVPGLVDQVARTVTTLETAVAEIAEGSASALQGFTQTADLLNARLAELEGTLAAAGRAFAAVTEASNSLTALTQGDGAGLVADSRDLVARVKEAVGTIQTTVDRDLPTIMADIRSAVTTASGAMDRVAADVTAFAEGLAPLMGDAQLAIQNATQVFDRAKGTMTVLENTLGTADAAMAAAATAFESATGLMDTDLAPVLEDIRSAAASIDRAAAQFSTDLPAITSDLSALIARADAVVAEVQTTVKVAAPGVRDFAGRGLPELARLGTEVRGLVRTLNDAVRRLQQNPAGFLSGNRVPEYRR</sequence>
<name>A0ABV6I0J6_9RHOB</name>
<keyword evidence="1" id="KW-0812">Transmembrane</keyword>
<dbReference type="RefSeq" id="WP_377697155.1">
    <property type="nucleotide sequence ID" value="NZ_JBHLWE010000005.1"/>
</dbReference>
<evidence type="ECO:0000313" key="4">
    <source>
        <dbReference type="Proteomes" id="UP001589799"/>
    </source>
</evidence>
<evidence type="ECO:0000259" key="2">
    <source>
        <dbReference type="Pfam" id="PF02470"/>
    </source>
</evidence>
<keyword evidence="1" id="KW-0472">Membrane</keyword>
<evidence type="ECO:0000256" key="1">
    <source>
        <dbReference type="SAM" id="Phobius"/>
    </source>
</evidence>
<reference evidence="3 4" key="1">
    <citation type="submission" date="2024-09" db="EMBL/GenBank/DDBJ databases">
        <authorList>
            <person name="Sun Q."/>
            <person name="Mori K."/>
        </authorList>
    </citation>
    <scope>NUCLEOTIDE SEQUENCE [LARGE SCALE GENOMIC DNA]</scope>
    <source>
        <strain evidence="3 4">KCTC 22789</strain>
    </source>
</reference>
<protein>
    <submittedName>
        <fullName evidence="3">MlaD family protein</fullName>
    </submittedName>
</protein>
<keyword evidence="4" id="KW-1185">Reference proteome</keyword>
<dbReference type="Pfam" id="PF02470">
    <property type="entry name" value="MlaD"/>
    <property type="match status" value="1"/>
</dbReference>
<gene>
    <name evidence="3" type="ORF">ACFFII_01705</name>
</gene>
<evidence type="ECO:0000313" key="3">
    <source>
        <dbReference type="EMBL" id="MFC0339479.1"/>
    </source>
</evidence>
<dbReference type="PANTHER" id="PTHR36698">
    <property type="entry name" value="BLL5892 PROTEIN"/>
    <property type="match status" value="1"/>
</dbReference>
<dbReference type="Proteomes" id="UP001589799">
    <property type="component" value="Unassembled WGS sequence"/>
</dbReference>
<proteinExistence type="predicted"/>
<keyword evidence="1" id="KW-1133">Transmembrane helix</keyword>
<dbReference type="InterPro" id="IPR003399">
    <property type="entry name" value="Mce/MlaD"/>
</dbReference>